<feature type="compositionally biased region" description="Polar residues" evidence="5">
    <location>
        <begin position="900"/>
        <end position="914"/>
    </location>
</feature>
<organism evidence="7 8">
    <name type="scientific">Kwoniella dendrophila CBS 6074</name>
    <dbReference type="NCBI Taxonomy" id="1295534"/>
    <lineage>
        <taxon>Eukaryota</taxon>
        <taxon>Fungi</taxon>
        <taxon>Dikarya</taxon>
        <taxon>Basidiomycota</taxon>
        <taxon>Agaricomycotina</taxon>
        <taxon>Tremellomycetes</taxon>
        <taxon>Tremellales</taxon>
        <taxon>Cryptococcaceae</taxon>
        <taxon>Kwoniella</taxon>
    </lineage>
</organism>
<feature type="compositionally biased region" description="Polar residues" evidence="5">
    <location>
        <begin position="964"/>
        <end position="983"/>
    </location>
</feature>
<feature type="region of interest" description="Disordered" evidence="5">
    <location>
        <begin position="1547"/>
        <end position="1601"/>
    </location>
</feature>
<dbReference type="GO" id="GO:1904262">
    <property type="term" value="P:negative regulation of TORC1 signaling"/>
    <property type="evidence" value="ECO:0007669"/>
    <property type="project" value="TreeGrafter"/>
</dbReference>
<proteinExistence type="inferred from homology"/>
<dbReference type="Proteomes" id="UP001355207">
    <property type="component" value="Chromosome 3"/>
</dbReference>
<evidence type="ECO:0000259" key="6">
    <source>
        <dbReference type="PROSITE" id="PS50186"/>
    </source>
</evidence>
<dbReference type="GO" id="GO:1990130">
    <property type="term" value="C:GATOR1 complex"/>
    <property type="evidence" value="ECO:0007669"/>
    <property type="project" value="TreeGrafter"/>
</dbReference>
<dbReference type="PANTHER" id="PTHR13179">
    <property type="entry name" value="DEP DOMAIN CONTAINING PROTEIN 5"/>
    <property type="match status" value="1"/>
</dbReference>
<evidence type="ECO:0000256" key="3">
    <source>
        <dbReference type="ARBA" id="ARBA00018529"/>
    </source>
</evidence>
<feature type="compositionally biased region" description="Polar residues" evidence="5">
    <location>
        <begin position="855"/>
        <end position="864"/>
    </location>
</feature>
<sequence length="2066" mass="229366">MFQSLSLADFSLGRTSSPRPVTIRARSSTIVGTGSIPAGSNQPGPPSIDVSASSFRITTNPLPGPSAASQALADQLGTSGSSRKSRLHHSGNGHGHNRLSSWPSPPQPISHMPSAPAVPTRSNMEGGVLDLSLVDKDSVALLLYTYKPTAVNNNALVHPAPLPSTSSTSQTPSSQVLLNYAALPWDAKPGDYLEIRQIHKRQIQQMKMQIPEGESYSKKKKESVSPAMNGVKPGRGRDGYVFRLGDNVPTASAHQIQVPDSVATAFGFQQRLEVEVRRVTDKESAHTDYVEFYFSQYLGRADMWRLGMSLEGMTLHVGEKVSLAGGAVRAEVNFIIRSEKDPKTGKDKDKRYSSGIATSKTKTIFRSKSSQVYLFIQLCQETWEFDEDGERYIEKVVHGYLPDLFARWAEKGTSHVVTIIFFSRIYYDDDDVEYLKKHNLADTLATDYSGRNCKDFFRVAIDLERRNDWTQALPEIKKLLERSERELILDYHFGEMGGESFTGDKVRLVGRFSFAYEGNALEAINLALNPFDEHHVDRDLSRTGLSITIITPGTGHFAVDKNLLRLTTERMVDHGMSVDFVCLTKMPLHSVPLFSYVSQRPKGVVNEENPISGKDRSITPDLLYFDSHMSHIKNTELADCYSLPSWVSASFYAVTHDKPFRKDRFIPRCKMYEIQMLGILDHNLTTVIVPYLDIDDMPMPRRPLSAEDRKTIRDDFDQNIFGAGQAEPSISKFNSPQLASTPGSFPASYQSARLLAEKEKQDRSNSIASTTRPKTIGGFGEGTKLSPIKAMIELEDTHPLGKKRTELRSASPAPSTLSLKRGFRSDSPSKPINTIAPPTPPVYTSSPLLVASRGFSPTATTRSASPLPAPIDEAPTPISDGGSISPLPPRRDSSPSRGSIVTSSQPGSGASTPKLTPAKKLNNKSSKSSFASKFGASWLFGGLTSTRSQPSYAAPAMETIGRTDVSSVTGNRSHSPVPSTSSKAKSKVSESRSRSGTGSVPPKPKMPNPDTMITPSTPSPSKDKPYNPTTPVTQPLPIAHGTTSRLRRSQTVEEDPISRSLRNSKGLPPSTGQSGGQGLSKSHEDLSWRNRNNALVQSTRHFTVNPCKPSAETIDRVRDAGGRRWRFVLPKQAQQHIVQWPSLLAPACLPLTTDFLPTQKQTDELYNTGTYTVQCYLEDGAFLIRNDSAQENLPLAMMREMVSQRLSQNFQVIVLPHDLNEPGVVRPMPIHLEKDADIGVELLSGGASEVLKNGRGAIWMSWANHIHRLLFHPTRQEIIVHWMTRKVSHSTDPVKYRCLVWPVGMKGYQPAEAVFNYPDVNTKINYNHLDHLINGERRTLDPLRYWRTRFILIPSGKEIVSFPGLIPQGEHLDQGDLLWLGAQKVIETLNRYLLKSPSSPPQSPLRIVTTTFDPSTCVLDEELMMDLERQISNKEKLPANIDGSPTEKELEGMTLANLAELMCQPGNGLIIRTRWWEARQHVQSFTGAQFCEWLQNSFEDVTSREKAAEWAESLLEKGLIEHVTNSHGFLDYWHLYYRLREPYNAMSKSSSKNKSWFGTTSSKNTSASASKEPSRDETPNGDANGGTLTASSSTNTTLSSASNANGTYASANPAQVQASLPAATPPGARALLAKMYDAPKDGANASTLNGRPRRKRKVKMSQTRILDLDPNKKSDRAEVAILHADVVHNARNAFHFELNWLGVTAALLEELRQKVSIQAERYGLRFIETPVEQLIDLPLKCAYRTAIPITLAVKPPIIKDLHERLLSIGHGTGQVENYFEYCILTKKFGFILDVEESNRYPENLDIEYSYRKNKFDYSQFVHKSGLALIQCLNDSKGFLWSDNRLILSSNSSTSNFSSVKRRANSNNTSNNNNNHSNHNNHNNNNGSANGGGGGNNANHNNNNNRYEEVRLLRKELEDFCNDKEKLKKFYEEMTPPLPGDLIGDESNEENVEEKEEEGVYGDTQSTIREKIDSPSDINENDIAVPREDLVEDNNSGHFTEAGHQVNLALEFEDDTGIIEHDNGNDSGEAVKIEVSRDEPDTERNTVDIDNREKETEDELKQALRCM</sequence>
<dbReference type="SUPFAM" id="SSF46785">
    <property type="entry name" value="Winged helix' DNA-binding domain"/>
    <property type="match status" value="1"/>
</dbReference>
<feature type="compositionally biased region" description="Polar residues" evidence="5">
    <location>
        <begin position="764"/>
        <end position="773"/>
    </location>
</feature>
<evidence type="ECO:0000256" key="1">
    <source>
        <dbReference type="ARBA" id="ARBA00004148"/>
    </source>
</evidence>
<dbReference type="GO" id="GO:0005096">
    <property type="term" value="F:GTPase activator activity"/>
    <property type="evidence" value="ECO:0007669"/>
    <property type="project" value="InterPro"/>
</dbReference>
<keyword evidence="8" id="KW-1185">Reference proteome</keyword>
<evidence type="ECO:0000313" key="8">
    <source>
        <dbReference type="Proteomes" id="UP001355207"/>
    </source>
</evidence>
<evidence type="ECO:0000313" key="7">
    <source>
        <dbReference type="EMBL" id="WWC87875.1"/>
    </source>
</evidence>
<feature type="compositionally biased region" description="Basic residues" evidence="5">
    <location>
        <begin position="83"/>
        <end position="97"/>
    </location>
</feature>
<dbReference type="Pfam" id="PF19418">
    <property type="entry name" value="DEPDC5_CTD"/>
    <property type="match status" value="1"/>
</dbReference>
<dbReference type="InterPro" id="IPR048255">
    <property type="entry name" value="IML1_N"/>
</dbReference>
<dbReference type="CDD" id="cd04449">
    <property type="entry name" value="DEP_DEPDC5-like"/>
    <property type="match status" value="1"/>
</dbReference>
<feature type="compositionally biased region" description="Low complexity" evidence="5">
    <location>
        <begin position="1547"/>
        <end position="1571"/>
    </location>
</feature>
<dbReference type="EMBL" id="CP144100">
    <property type="protein sequence ID" value="WWC87875.1"/>
    <property type="molecule type" value="Genomic_DNA"/>
</dbReference>
<dbReference type="GO" id="GO:0005774">
    <property type="term" value="C:vacuolar membrane"/>
    <property type="evidence" value="ECO:0007669"/>
    <property type="project" value="UniProtKB-SubCell"/>
</dbReference>
<dbReference type="RefSeq" id="XP_066074638.1">
    <property type="nucleotide sequence ID" value="XM_066218541.1"/>
</dbReference>
<dbReference type="SMART" id="SM00049">
    <property type="entry name" value="DEP"/>
    <property type="match status" value="1"/>
</dbReference>
<feature type="compositionally biased region" description="Polar residues" evidence="5">
    <location>
        <begin position="31"/>
        <end position="42"/>
    </location>
</feature>
<evidence type="ECO:0000256" key="5">
    <source>
        <dbReference type="SAM" id="MobiDB-lite"/>
    </source>
</evidence>
<feature type="compositionally biased region" description="Low complexity" evidence="5">
    <location>
        <begin position="918"/>
        <end position="928"/>
    </location>
</feature>
<evidence type="ECO:0000256" key="4">
    <source>
        <dbReference type="ARBA" id="ARBA00021881"/>
    </source>
</evidence>
<dbReference type="Pfam" id="PF12257">
    <property type="entry name" value="IML1"/>
    <property type="match status" value="1"/>
</dbReference>
<reference evidence="7 8" key="1">
    <citation type="submission" date="2024-01" db="EMBL/GenBank/DDBJ databases">
        <title>Comparative genomics of Cryptococcus and Kwoniella reveals pathogenesis evolution and contrasting modes of karyotype evolution via chromosome fusion or intercentromeric recombination.</title>
        <authorList>
            <person name="Coelho M.A."/>
            <person name="David-Palma M."/>
            <person name="Shea T."/>
            <person name="Bowers K."/>
            <person name="McGinley-Smith S."/>
            <person name="Mohammad A.W."/>
            <person name="Gnirke A."/>
            <person name="Yurkov A.M."/>
            <person name="Nowrousian M."/>
            <person name="Sun S."/>
            <person name="Cuomo C.A."/>
            <person name="Heitman J."/>
        </authorList>
    </citation>
    <scope>NUCLEOTIDE SEQUENCE [LARGE SCALE GENOMIC DNA]</scope>
    <source>
        <strain evidence="7 8">CBS 6074</strain>
    </source>
</reference>
<feature type="compositionally biased region" description="Acidic residues" evidence="5">
    <location>
        <begin position="1942"/>
        <end position="1959"/>
    </location>
</feature>
<feature type="domain" description="DEP" evidence="6">
    <location>
        <begin position="1465"/>
        <end position="1541"/>
    </location>
</feature>
<comment type="subcellular location">
    <subcellularLocation>
        <location evidence="1">Vacuole membrane</location>
        <topology evidence="1">Peripheral membrane protein</topology>
    </subcellularLocation>
</comment>
<dbReference type="InterPro" id="IPR036388">
    <property type="entry name" value="WH-like_DNA-bd_sf"/>
</dbReference>
<evidence type="ECO:0000256" key="2">
    <source>
        <dbReference type="ARBA" id="ARBA00005643"/>
    </source>
</evidence>
<dbReference type="InterPro" id="IPR027244">
    <property type="entry name" value="IML1"/>
</dbReference>
<feature type="region of interest" description="Disordered" evidence="5">
    <location>
        <begin position="1933"/>
        <end position="1963"/>
    </location>
</feature>
<dbReference type="InterPro" id="IPR000591">
    <property type="entry name" value="DEP_dom"/>
</dbReference>
<dbReference type="GO" id="GO:0010508">
    <property type="term" value="P:positive regulation of autophagy"/>
    <property type="evidence" value="ECO:0007669"/>
    <property type="project" value="TreeGrafter"/>
</dbReference>
<name>A0AAX4JTI0_9TREE</name>
<dbReference type="GO" id="GO:0035556">
    <property type="term" value="P:intracellular signal transduction"/>
    <property type="evidence" value="ECO:0007669"/>
    <property type="project" value="InterPro"/>
</dbReference>
<dbReference type="InterPro" id="IPR045838">
    <property type="entry name" value="DEPDC5_CTD"/>
</dbReference>
<feature type="compositionally biased region" description="Low complexity" evidence="5">
    <location>
        <begin position="1852"/>
        <end position="1887"/>
    </location>
</feature>
<feature type="region of interest" description="Disordered" evidence="5">
    <location>
        <begin position="2035"/>
        <end position="2066"/>
    </location>
</feature>
<feature type="compositionally biased region" description="Polar residues" evidence="5">
    <location>
        <begin position="731"/>
        <end position="751"/>
    </location>
</feature>
<dbReference type="InterPro" id="IPR036390">
    <property type="entry name" value="WH_DNA-bd_sf"/>
</dbReference>
<feature type="compositionally biased region" description="Low complexity" evidence="5">
    <location>
        <begin position="1585"/>
        <end position="1601"/>
    </location>
</feature>
<dbReference type="GeneID" id="91093445"/>
<feature type="region of interest" description="Disordered" evidence="5">
    <location>
        <begin position="726"/>
        <end position="782"/>
    </location>
</feature>
<comment type="similarity">
    <text evidence="2">Belongs to the IML1 family.</text>
</comment>
<feature type="compositionally biased region" description="Polar residues" evidence="5">
    <location>
        <begin position="50"/>
        <end position="61"/>
    </location>
</feature>
<feature type="region of interest" description="Disordered" evidence="5">
    <location>
        <begin position="1852"/>
        <end position="1902"/>
    </location>
</feature>
<feature type="region of interest" description="Disordered" evidence="5">
    <location>
        <begin position="31"/>
        <end position="123"/>
    </location>
</feature>
<feature type="region of interest" description="Disordered" evidence="5">
    <location>
        <begin position="963"/>
        <end position="1083"/>
    </location>
</feature>
<protein>
    <recommendedName>
        <fullName evidence="3">Vacuolar membrane-associated protein IML1</fullName>
    </recommendedName>
    <alternativeName>
        <fullName evidence="4">Vacuolar membrane-associated protein iml1</fullName>
    </alternativeName>
</protein>
<dbReference type="PANTHER" id="PTHR13179:SF8">
    <property type="entry name" value="GATOR COMPLEX PROTEIN DEPDC5"/>
    <property type="match status" value="1"/>
</dbReference>
<feature type="region of interest" description="Disordered" evidence="5">
    <location>
        <begin position="210"/>
        <end position="230"/>
    </location>
</feature>
<dbReference type="Gene3D" id="1.10.10.10">
    <property type="entry name" value="Winged helix-like DNA-binding domain superfamily/Winged helix DNA-binding domain"/>
    <property type="match status" value="1"/>
</dbReference>
<dbReference type="Pfam" id="PF00610">
    <property type="entry name" value="DEP"/>
    <property type="match status" value="1"/>
</dbReference>
<accession>A0AAX4JTI0</accession>
<dbReference type="PROSITE" id="PS50186">
    <property type="entry name" value="DEP"/>
    <property type="match status" value="1"/>
</dbReference>
<feature type="region of interest" description="Disordered" evidence="5">
    <location>
        <begin position="799"/>
        <end position="928"/>
    </location>
</feature>
<gene>
    <name evidence="7" type="ORF">L201_002773</name>
</gene>